<feature type="region of interest" description="Disordered" evidence="2">
    <location>
        <begin position="223"/>
        <end position="253"/>
    </location>
</feature>
<dbReference type="InterPro" id="IPR024079">
    <property type="entry name" value="MetalloPept_cat_dom_sf"/>
</dbReference>
<sequence length="922" mass="98409">MQRLYRQGATTASIAYLLQAAAEPLSQADGSSNALLPYLDPPILRRYAAGPRRRASPTAELLYGLALDLTATTTTPGMYGGGGGEVLQGACQYGLYKALRATFAWVRDNVPLRLVQSPAASAGPADTAAAASYSLAVPDPDRMPDAELSRAVLAAVSDPQQLGGADSDVAPLLLVEGGSGGGCGGLLSAEAFAGAVPRVAAALAGLQGDLPVLQSLGALLSEQSSRQRDRESGGGSGSGGAAGIQDLESLSRPHRNSRRRLVWLDAEGEQRTLEVADDAAAAGGAAASGPALAGVPEALFDDAIRELAARRQQAVRMAAPRSGRRRLLQAATAMPPPSFKVAPPAKLPKLLVPLIFHVMLYRDVGGGIGPAGYDNSLSYINRLVRLANYMAAPTNIQFYTKEARHDPTKYPYLLLRDRRTWQDVSACDRSQQCFSSFKYMDGLVADFPRSINIFVASDSENPNVPAGYAFAPGSDIYPVLGHAFLSWEMLLPAYGYNNLALYNDAPEALLHELFHHLGLMHPFGPGNDGNSTRTCSDDDYVSDTPVTLGSISSSSFFSAAVAYCMELFWETYGGDWEATYARWSSALGPPPTDMNTWADSCPTKAGYDELGNYMTYNTPVCYAAMGHFTRGQAEMAHYVTAELNPIIYAWGQYYAAVSPSPPAQSPPPPEAGIDPCKITLRDGCACKASWQWGAASKSYCGTRPHASGLWCEVEDPQSCAGCANSLKNSTRCVLGCGGTEWMCYRTGPRPPPPPPLPPALPPAPPPPPPRVVPEECKYAVNGCRCRSTWRFFGKDSINYWSYCASPEGRYPLFCQVESTCPGYNIRNPYYLCSWYLTPERCNATEVFLSQTRGSRPITPALPPRNPSPPPRPPPPPPPPKRKGGGKRKAPTAASPDGAGRQPRSSPPPPPGGKAVPSPRRGG</sequence>
<accession>A0A836B0H0</accession>
<keyword evidence="4" id="KW-1185">Reference proteome</keyword>
<dbReference type="AlphaFoldDB" id="A0A836B0H0"/>
<organism evidence="3 4">
    <name type="scientific">Chlamydomonas schloesseri</name>
    <dbReference type="NCBI Taxonomy" id="2026947"/>
    <lineage>
        <taxon>Eukaryota</taxon>
        <taxon>Viridiplantae</taxon>
        <taxon>Chlorophyta</taxon>
        <taxon>core chlorophytes</taxon>
        <taxon>Chlorophyceae</taxon>
        <taxon>CS clade</taxon>
        <taxon>Chlamydomonadales</taxon>
        <taxon>Chlamydomonadaceae</taxon>
        <taxon>Chlamydomonas</taxon>
    </lineage>
</organism>
<reference evidence="3" key="1">
    <citation type="journal article" date="2020" name="bioRxiv">
        <title>Comparative genomics of Chlamydomonas.</title>
        <authorList>
            <person name="Craig R.J."/>
            <person name="Hasan A.R."/>
            <person name="Ness R.W."/>
            <person name="Keightley P.D."/>
        </authorList>
    </citation>
    <scope>NUCLEOTIDE SEQUENCE</scope>
    <source>
        <strain evidence="3">CCAP 11/173</strain>
    </source>
</reference>
<dbReference type="PANTHER" id="PTHR47466">
    <property type="match status" value="1"/>
</dbReference>
<evidence type="ECO:0008006" key="5">
    <source>
        <dbReference type="Google" id="ProtNLM"/>
    </source>
</evidence>
<evidence type="ECO:0000256" key="2">
    <source>
        <dbReference type="SAM" id="MobiDB-lite"/>
    </source>
</evidence>
<dbReference type="GO" id="GO:0008237">
    <property type="term" value="F:metallopeptidase activity"/>
    <property type="evidence" value="ECO:0007669"/>
    <property type="project" value="InterPro"/>
</dbReference>
<feature type="compositionally biased region" description="Pro residues" evidence="2">
    <location>
        <begin position="859"/>
        <end position="878"/>
    </location>
</feature>
<dbReference type="OrthoDB" id="536211at2759"/>
<dbReference type="SUPFAM" id="SSF55486">
    <property type="entry name" value="Metalloproteases ('zincins'), catalytic domain"/>
    <property type="match status" value="1"/>
</dbReference>
<feature type="region of interest" description="Disordered" evidence="2">
    <location>
        <begin position="852"/>
        <end position="922"/>
    </location>
</feature>
<comment type="caution">
    <text evidence="3">The sequence shown here is derived from an EMBL/GenBank/DDBJ whole genome shotgun (WGS) entry which is preliminary data.</text>
</comment>
<gene>
    <name evidence="3" type="ORF">HYH02_009248</name>
</gene>
<name>A0A836B0H0_9CHLO</name>
<dbReference type="Gene3D" id="3.40.390.10">
    <property type="entry name" value="Collagenase (Catalytic Domain)"/>
    <property type="match status" value="1"/>
</dbReference>
<dbReference type="Proteomes" id="UP000613740">
    <property type="component" value="Unassembled WGS sequence"/>
</dbReference>
<evidence type="ECO:0000256" key="1">
    <source>
        <dbReference type="ARBA" id="ARBA00008721"/>
    </source>
</evidence>
<dbReference type="PRINTS" id="PR01217">
    <property type="entry name" value="PRICHEXTENSN"/>
</dbReference>
<feature type="compositionally biased region" description="Gly residues" evidence="2">
    <location>
        <begin position="233"/>
        <end position="242"/>
    </location>
</feature>
<proteinExistence type="inferred from homology"/>
<comment type="similarity">
    <text evidence="1">Belongs to the peptidase M43B family.</text>
</comment>
<feature type="compositionally biased region" description="Low complexity" evidence="2">
    <location>
        <begin position="912"/>
        <end position="922"/>
    </location>
</feature>
<protein>
    <recommendedName>
        <fullName evidence="5">Peptidase M43 pregnancy-associated plasma-A domain-containing protein</fullName>
    </recommendedName>
</protein>
<evidence type="ECO:0000313" key="3">
    <source>
        <dbReference type="EMBL" id="KAG2444051.1"/>
    </source>
</evidence>
<dbReference type="PANTHER" id="PTHR47466:SF1">
    <property type="entry name" value="METALLOPROTEASE MEP1 (AFU_ORTHOLOGUE AFUA_1G07730)-RELATED"/>
    <property type="match status" value="1"/>
</dbReference>
<dbReference type="EMBL" id="JAEHOD010000030">
    <property type="protein sequence ID" value="KAG2444051.1"/>
    <property type="molecule type" value="Genomic_DNA"/>
</dbReference>
<feature type="compositionally biased region" description="Basic residues" evidence="2">
    <location>
        <begin position="879"/>
        <end position="889"/>
    </location>
</feature>
<evidence type="ECO:0000313" key="4">
    <source>
        <dbReference type="Proteomes" id="UP000613740"/>
    </source>
</evidence>